<gene>
    <name evidence="2" type="ORF">GpartN1_g3927.t1</name>
</gene>
<dbReference type="GO" id="GO:0005737">
    <property type="term" value="C:cytoplasm"/>
    <property type="evidence" value="ECO:0007669"/>
    <property type="project" value="TreeGrafter"/>
</dbReference>
<comment type="caution">
    <text evidence="2">The sequence shown here is derived from an EMBL/GenBank/DDBJ whole genome shotgun (WGS) entry which is preliminary data.</text>
</comment>
<organism evidence="2 3">
    <name type="scientific">Galdieria partita</name>
    <dbReference type="NCBI Taxonomy" id="83374"/>
    <lineage>
        <taxon>Eukaryota</taxon>
        <taxon>Rhodophyta</taxon>
        <taxon>Bangiophyceae</taxon>
        <taxon>Galdieriales</taxon>
        <taxon>Galdieriaceae</taxon>
        <taxon>Galdieria</taxon>
    </lineage>
</organism>
<dbReference type="PIRSF" id="PIRSF001439">
    <property type="entry name" value="CryM"/>
    <property type="match status" value="1"/>
</dbReference>
<reference evidence="2" key="1">
    <citation type="journal article" date="2022" name="Proc. Natl. Acad. Sci. U.S.A.">
        <title>Life cycle and functional genomics of the unicellular red alga Galdieria for elucidating algal and plant evolution and industrial use.</title>
        <authorList>
            <person name="Hirooka S."/>
            <person name="Itabashi T."/>
            <person name="Ichinose T.M."/>
            <person name="Onuma R."/>
            <person name="Fujiwara T."/>
            <person name="Yamashita S."/>
            <person name="Jong L.W."/>
            <person name="Tomita R."/>
            <person name="Iwane A.H."/>
            <person name="Miyagishima S.Y."/>
        </authorList>
    </citation>
    <scope>NUCLEOTIDE SEQUENCE</scope>
    <source>
        <strain evidence="2">NBRC 102759</strain>
    </source>
</reference>
<dbReference type="InterPro" id="IPR003462">
    <property type="entry name" value="ODC_Mu_crystall"/>
</dbReference>
<dbReference type="Gene3D" id="3.30.1780.10">
    <property type="entry name" value="ornithine cyclodeaminase, domain 1"/>
    <property type="match status" value="1"/>
</dbReference>
<comment type="similarity">
    <text evidence="1">Belongs to the ornithine cyclodeaminase/mu-crystallin family.</text>
</comment>
<dbReference type="Gene3D" id="3.40.50.720">
    <property type="entry name" value="NAD(P)-binding Rossmann-like Domain"/>
    <property type="match status" value="1"/>
</dbReference>
<dbReference type="SUPFAM" id="SSF51735">
    <property type="entry name" value="NAD(P)-binding Rossmann-fold domains"/>
    <property type="match status" value="1"/>
</dbReference>
<dbReference type="AlphaFoldDB" id="A0A9C7PYB6"/>
<name>A0A9C7PYB6_9RHOD</name>
<accession>A0A9C7PYB6</accession>
<dbReference type="OrthoDB" id="41492at2759"/>
<evidence type="ECO:0000313" key="2">
    <source>
        <dbReference type="EMBL" id="GJQ12136.1"/>
    </source>
</evidence>
<dbReference type="EMBL" id="BQMJ01000030">
    <property type="protein sequence ID" value="GJQ12136.1"/>
    <property type="molecule type" value="Genomic_DNA"/>
</dbReference>
<dbReference type="PANTHER" id="PTHR13812:SF19">
    <property type="entry name" value="KETIMINE REDUCTASE MU-CRYSTALLIN"/>
    <property type="match status" value="1"/>
</dbReference>
<sequence>MIVSCKDVVVLDDEDVDNLLDICTAVELVENAISAKASGNLVCPPRFRLETSSGDLVFTSGAVIHRSVDVLGFRVYSTVPTPTNGVTQETTIYDGKTGIIKGIILGSKLGAMRTGAIGGVAIKHMSKEGRCEVGVLGSGVQAETQLRACIAVRDVSKVKVFSPNPNHRSSFVHKFRRLCDIIAVESAKDCVQNVNILIVATNSSLPVFDTKWLSPDVHINSVGPKFVDNHELPEDLITQCELIATDSIEQLNAYSPSHFIKGYSSSAQVRDLGEVVGSSQPFRRGNPSITLFLSVGLSGTEVIIGNDLIERSKATA</sequence>
<dbReference type="Pfam" id="PF02423">
    <property type="entry name" value="OCD_Mu_crystall"/>
    <property type="match status" value="1"/>
</dbReference>
<dbReference type="Proteomes" id="UP001061958">
    <property type="component" value="Unassembled WGS sequence"/>
</dbReference>
<reference evidence="2" key="2">
    <citation type="submission" date="2022-01" db="EMBL/GenBank/DDBJ databases">
        <authorList>
            <person name="Hirooka S."/>
            <person name="Miyagishima S.Y."/>
        </authorList>
    </citation>
    <scope>NUCLEOTIDE SEQUENCE</scope>
    <source>
        <strain evidence="2">NBRC 102759</strain>
    </source>
</reference>
<evidence type="ECO:0000313" key="3">
    <source>
        <dbReference type="Proteomes" id="UP001061958"/>
    </source>
</evidence>
<dbReference type="InterPro" id="IPR036291">
    <property type="entry name" value="NAD(P)-bd_dom_sf"/>
</dbReference>
<dbReference type="PANTHER" id="PTHR13812">
    <property type="entry name" value="KETIMINE REDUCTASE MU-CRYSTALLIN"/>
    <property type="match status" value="1"/>
</dbReference>
<evidence type="ECO:0000256" key="1">
    <source>
        <dbReference type="ARBA" id="ARBA00008903"/>
    </source>
</evidence>
<protein>
    <recommendedName>
        <fullName evidence="4">Ornithine cyclodeaminase</fullName>
    </recommendedName>
</protein>
<proteinExistence type="inferred from homology"/>
<dbReference type="InterPro" id="IPR023401">
    <property type="entry name" value="ODC_N"/>
</dbReference>
<keyword evidence="3" id="KW-1185">Reference proteome</keyword>
<evidence type="ECO:0008006" key="4">
    <source>
        <dbReference type="Google" id="ProtNLM"/>
    </source>
</evidence>